<dbReference type="PANTHER" id="PTHR43867">
    <property type="entry name" value="CELLULOSE SYNTHASE CATALYTIC SUBUNIT A [UDP-FORMING]"/>
    <property type="match status" value="1"/>
</dbReference>
<dbReference type="EMBL" id="SMGD01000019">
    <property type="protein sequence ID" value="TCK46299.1"/>
    <property type="molecule type" value="Genomic_DNA"/>
</dbReference>
<feature type="transmembrane region" description="Helical" evidence="12">
    <location>
        <begin position="450"/>
        <end position="474"/>
    </location>
</feature>
<evidence type="ECO:0000256" key="9">
    <source>
        <dbReference type="ARBA" id="ARBA00022692"/>
    </source>
</evidence>
<dbReference type="Pfam" id="PF13632">
    <property type="entry name" value="Glyco_trans_2_3"/>
    <property type="match status" value="1"/>
</dbReference>
<comment type="pathway">
    <text evidence="2">Glycan metabolism; osmoregulated periplasmic glucan (OPG) biosynthesis.</text>
</comment>
<dbReference type="Gene3D" id="3.90.550.10">
    <property type="entry name" value="Spore Coat Polysaccharide Biosynthesis Protein SpsA, Chain A"/>
    <property type="match status" value="1"/>
</dbReference>
<evidence type="ECO:0000313" key="14">
    <source>
        <dbReference type="EMBL" id="TCK46299.1"/>
    </source>
</evidence>
<keyword evidence="10 12" id="KW-1133">Transmembrane helix</keyword>
<dbReference type="GO" id="GO:0005886">
    <property type="term" value="C:plasma membrane"/>
    <property type="evidence" value="ECO:0007669"/>
    <property type="project" value="UniProtKB-SubCell"/>
</dbReference>
<reference evidence="14 15" key="1">
    <citation type="submission" date="2019-03" db="EMBL/GenBank/DDBJ databases">
        <title>Genomic Encyclopedia of Type Strains, Phase IV (KMG-IV): sequencing the most valuable type-strain genomes for metagenomic binning, comparative biology and taxonomic classification.</title>
        <authorList>
            <person name="Goeker M."/>
        </authorList>
    </citation>
    <scope>NUCLEOTIDE SEQUENCE [LARGE SCALE GENOMIC DNA]</scope>
    <source>
        <strain evidence="14 15">DSM 18577</strain>
    </source>
</reference>
<evidence type="ECO:0000256" key="12">
    <source>
        <dbReference type="SAM" id="Phobius"/>
    </source>
</evidence>
<evidence type="ECO:0000256" key="4">
    <source>
        <dbReference type="ARBA" id="ARBA00020585"/>
    </source>
</evidence>
<keyword evidence="6" id="KW-0997">Cell inner membrane</keyword>
<evidence type="ECO:0000256" key="8">
    <source>
        <dbReference type="ARBA" id="ARBA00022679"/>
    </source>
</evidence>
<sequence length="736" mass="82584">MQETPNSCEPGMPNEHRAEMPAQDLHHFSAAQVRQPINRSAVRSLSWRRILVLGGALVISALAINEMRAVLGIGGLTPLEYMVLILFALTFCWITVAFTGAIAGFFSVLARSNKEVQWSDEPITTRTAVLMPTYNEDPARLFAGLEAMARQVVEAGGQGHFDWCIISDTTDADMARKEEQAVMLMRENIGDKVNIYYRRRRQNIARKSGNVEDFCVRWGSLYDHLLVLDADSLMSGRVMVEMARRMQQNPDLGLLQTIPRLINGTTLVARLQQFAGRVYGPIVGSGLSWWTQKEGNFWGHNAIIRTKAFMQSAGLPKLPGKPPFGGHILSHDFVEAALLRRSGWSVEIADDLNESYEESPPSIIDLAVRDRRWCQGNLQHSRVIGGKRLHWVSRMHIMTGIMSYLSSPLWLMLIISGLLLALQYQFVRPEYFPQGYSLFPTWPLMDPERALRLFVVTMGILFGPKVLGLISFLWDKKSRSEAGGFLKVLISFIVEMIVSALIAPIMMLIHSGAVTSIVLGQDSGWNPQRRDDGRIPWIELWHRHRWHVIGGMILAISSYVISLDVLAWLSPAIIGMVLAVPLSSWTGSNKIGQVIKRWGILKIPEEAQLPPIWQEMEQALATYEQQLIQTPSLIDIASDKSWFNIHMQLMDRYESREAGDVEAIDATAAIKIADAHSIEQAVSFLNAKEQARVQNTPALMQALAGLPRVDSPRLNAPQHEQTSQEGQRLLTLLHNL</sequence>
<keyword evidence="11 12" id="KW-0472">Membrane</keyword>
<dbReference type="InterPro" id="IPR029044">
    <property type="entry name" value="Nucleotide-diphossugar_trans"/>
</dbReference>
<dbReference type="OrthoDB" id="9775281at2"/>
<evidence type="ECO:0000256" key="5">
    <source>
        <dbReference type="ARBA" id="ARBA00022475"/>
    </source>
</evidence>
<dbReference type="NCBIfam" id="NF003956">
    <property type="entry name" value="PRK05454.1-3"/>
    <property type="match status" value="1"/>
</dbReference>
<feature type="transmembrane region" description="Helical" evidence="12">
    <location>
        <begin position="397"/>
        <end position="422"/>
    </location>
</feature>
<evidence type="ECO:0000259" key="13">
    <source>
        <dbReference type="Pfam" id="PF13632"/>
    </source>
</evidence>
<dbReference type="CDD" id="cd04191">
    <property type="entry name" value="Glucan_BSP_MdoH"/>
    <property type="match status" value="1"/>
</dbReference>
<keyword evidence="8 14" id="KW-0808">Transferase</keyword>
<dbReference type="NCBIfam" id="NF003958">
    <property type="entry name" value="PRK05454.2-1"/>
    <property type="match status" value="1"/>
</dbReference>
<accession>A0A4R1J793</accession>
<dbReference type="GO" id="GO:0016758">
    <property type="term" value="F:hexosyltransferase activity"/>
    <property type="evidence" value="ECO:0007669"/>
    <property type="project" value="TreeGrafter"/>
</dbReference>
<gene>
    <name evidence="14" type="ORF">EV690_3575</name>
</gene>
<evidence type="ECO:0000313" key="15">
    <source>
        <dbReference type="Proteomes" id="UP000295565"/>
    </source>
</evidence>
<comment type="similarity">
    <text evidence="3">Belongs to the glycosyltransferase 2 family. OpgH subfamily.</text>
</comment>
<feature type="transmembrane region" description="Helical" evidence="12">
    <location>
        <begin position="486"/>
        <end position="509"/>
    </location>
</feature>
<dbReference type="SUPFAM" id="SSF53448">
    <property type="entry name" value="Nucleotide-diphospho-sugar transferases"/>
    <property type="match status" value="1"/>
</dbReference>
<comment type="subcellular location">
    <subcellularLocation>
        <location evidence="1">Cell inner membrane</location>
        <topology evidence="1">Multi-pass membrane protein</topology>
    </subcellularLocation>
</comment>
<feature type="transmembrane region" description="Helical" evidence="12">
    <location>
        <begin position="47"/>
        <end position="64"/>
    </location>
</feature>
<keyword evidence="9 12" id="KW-0812">Transmembrane</keyword>
<evidence type="ECO:0000256" key="6">
    <source>
        <dbReference type="ARBA" id="ARBA00022519"/>
    </source>
</evidence>
<dbReference type="Proteomes" id="UP000295565">
    <property type="component" value="Unassembled WGS sequence"/>
</dbReference>
<evidence type="ECO:0000256" key="3">
    <source>
        <dbReference type="ARBA" id="ARBA00009337"/>
    </source>
</evidence>
<proteinExistence type="inferred from homology"/>
<dbReference type="NCBIfam" id="NF003962">
    <property type="entry name" value="PRK05454.2-5"/>
    <property type="match status" value="1"/>
</dbReference>
<dbReference type="PANTHER" id="PTHR43867:SF5">
    <property type="entry name" value="GLUCANS BIOSYNTHESIS GLUCOSYLTRANSFERASE H"/>
    <property type="match status" value="1"/>
</dbReference>
<evidence type="ECO:0000256" key="2">
    <source>
        <dbReference type="ARBA" id="ARBA00005001"/>
    </source>
</evidence>
<evidence type="ECO:0000256" key="1">
    <source>
        <dbReference type="ARBA" id="ARBA00004429"/>
    </source>
</evidence>
<evidence type="ECO:0000256" key="10">
    <source>
        <dbReference type="ARBA" id="ARBA00022989"/>
    </source>
</evidence>
<name>A0A4R1J793_9GAMM</name>
<dbReference type="InterPro" id="IPR001173">
    <property type="entry name" value="Glyco_trans_2-like"/>
</dbReference>
<evidence type="ECO:0000256" key="7">
    <source>
        <dbReference type="ARBA" id="ARBA00022676"/>
    </source>
</evidence>
<keyword evidence="7" id="KW-0328">Glycosyltransferase</keyword>
<feature type="transmembrane region" description="Helical" evidence="12">
    <location>
        <begin position="84"/>
        <end position="109"/>
    </location>
</feature>
<feature type="domain" description="Glycosyltransferase 2-like" evidence="13">
    <location>
        <begin position="225"/>
        <end position="417"/>
    </location>
</feature>
<protein>
    <recommendedName>
        <fullName evidence="4">Glucans biosynthesis glucosyltransferase H</fullName>
    </recommendedName>
</protein>
<evidence type="ECO:0000256" key="11">
    <source>
        <dbReference type="ARBA" id="ARBA00023136"/>
    </source>
</evidence>
<keyword evidence="15" id="KW-1185">Reference proteome</keyword>
<dbReference type="AlphaFoldDB" id="A0A4R1J793"/>
<comment type="caution">
    <text evidence="14">The sequence shown here is derived from an EMBL/GenBank/DDBJ whole genome shotgun (WGS) entry which is preliminary data.</text>
</comment>
<keyword evidence="5" id="KW-1003">Cell membrane</keyword>
<organism evidence="14 15">
    <name type="scientific">Celerinatantimonas diazotrophica</name>
    <dbReference type="NCBI Taxonomy" id="412034"/>
    <lineage>
        <taxon>Bacteria</taxon>
        <taxon>Pseudomonadati</taxon>
        <taxon>Pseudomonadota</taxon>
        <taxon>Gammaproteobacteria</taxon>
        <taxon>Celerinatantimonadaceae</taxon>
        <taxon>Celerinatantimonas</taxon>
    </lineage>
</organism>
<dbReference type="InterPro" id="IPR050321">
    <property type="entry name" value="Glycosyltr_2/OpgH_subfam"/>
</dbReference>